<keyword evidence="7" id="KW-0238">DNA-binding</keyword>
<dbReference type="OrthoDB" id="8659436at2"/>
<feature type="binding site" evidence="10">
    <location>
        <position position="118"/>
    </location>
    <ligand>
        <name>Fe cation</name>
        <dbReference type="ChEBI" id="CHEBI:24875"/>
    </ligand>
</feature>
<feature type="binding site" evidence="9">
    <location>
        <position position="106"/>
    </location>
    <ligand>
        <name>Zn(2+)</name>
        <dbReference type="ChEBI" id="CHEBI:29105"/>
    </ligand>
</feature>
<dbReference type="CDD" id="cd07153">
    <property type="entry name" value="Fur_like"/>
    <property type="match status" value="1"/>
</dbReference>
<keyword evidence="10" id="KW-0408">Iron</keyword>
<dbReference type="InterPro" id="IPR002481">
    <property type="entry name" value="FUR"/>
</dbReference>
<reference evidence="11 12" key="1">
    <citation type="submission" date="2020-01" db="EMBL/GenBank/DDBJ databases">
        <title>Whole-genome sequence of Heliobacterium undosum DSM 13378.</title>
        <authorList>
            <person name="Kyndt J.A."/>
            <person name="Meyer T.E."/>
        </authorList>
    </citation>
    <scope>NUCLEOTIDE SEQUENCE [LARGE SCALE GENOMIC DNA]</scope>
    <source>
        <strain evidence="11 12">DSM 13378</strain>
    </source>
</reference>
<gene>
    <name evidence="11" type="ORF">GTO91_03750</name>
</gene>
<keyword evidence="12" id="KW-1185">Reference proteome</keyword>
<dbReference type="Proteomes" id="UP000463470">
    <property type="component" value="Unassembled WGS sequence"/>
</dbReference>
<comment type="similarity">
    <text evidence="2">Belongs to the Fur family.</text>
</comment>
<dbReference type="RefSeq" id="WP_161255005.1">
    <property type="nucleotide sequence ID" value="NZ_WXEY01000002.1"/>
</dbReference>
<dbReference type="GO" id="GO:0008270">
    <property type="term" value="F:zinc ion binding"/>
    <property type="evidence" value="ECO:0007669"/>
    <property type="project" value="TreeGrafter"/>
</dbReference>
<dbReference type="SUPFAM" id="SSF46785">
    <property type="entry name" value="Winged helix' DNA-binding domain"/>
    <property type="match status" value="1"/>
</dbReference>
<dbReference type="Gene3D" id="3.30.1490.190">
    <property type="match status" value="1"/>
</dbReference>
<dbReference type="GO" id="GO:0005737">
    <property type="term" value="C:cytoplasm"/>
    <property type="evidence" value="ECO:0007669"/>
    <property type="project" value="UniProtKB-SubCell"/>
</dbReference>
<organism evidence="11 12">
    <name type="scientific">Heliomicrobium undosum</name>
    <dbReference type="NCBI Taxonomy" id="121734"/>
    <lineage>
        <taxon>Bacteria</taxon>
        <taxon>Bacillati</taxon>
        <taxon>Bacillota</taxon>
        <taxon>Clostridia</taxon>
        <taxon>Eubacteriales</taxon>
        <taxon>Heliobacteriaceae</taxon>
        <taxon>Heliomicrobium</taxon>
    </lineage>
</organism>
<dbReference type="InterPro" id="IPR043135">
    <property type="entry name" value="Fur_C"/>
</dbReference>
<proteinExistence type="inferred from homology"/>
<dbReference type="GO" id="GO:0000976">
    <property type="term" value="F:transcription cis-regulatory region binding"/>
    <property type="evidence" value="ECO:0007669"/>
    <property type="project" value="TreeGrafter"/>
</dbReference>
<evidence type="ECO:0000256" key="4">
    <source>
        <dbReference type="ARBA" id="ARBA00022491"/>
    </source>
</evidence>
<comment type="caution">
    <text evidence="11">The sequence shown here is derived from an EMBL/GenBank/DDBJ whole genome shotgun (WGS) entry which is preliminary data.</text>
</comment>
<feature type="binding site" evidence="9">
    <location>
        <position position="146"/>
    </location>
    <ligand>
        <name>Zn(2+)</name>
        <dbReference type="ChEBI" id="CHEBI:29105"/>
    </ligand>
</feature>
<keyword evidence="4" id="KW-0678">Repressor</keyword>
<name>A0A845KYB7_9FIRM</name>
<evidence type="ECO:0000256" key="2">
    <source>
        <dbReference type="ARBA" id="ARBA00007957"/>
    </source>
</evidence>
<evidence type="ECO:0000313" key="12">
    <source>
        <dbReference type="Proteomes" id="UP000463470"/>
    </source>
</evidence>
<dbReference type="PANTHER" id="PTHR33202">
    <property type="entry name" value="ZINC UPTAKE REGULATION PROTEIN"/>
    <property type="match status" value="1"/>
</dbReference>
<evidence type="ECO:0000256" key="9">
    <source>
        <dbReference type="PIRSR" id="PIRSR602481-1"/>
    </source>
</evidence>
<dbReference type="Pfam" id="PF01475">
    <property type="entry name" value="FUR"/>
    <property type="match status" value="1"/>
</dbReference>
<dbReference type="EMBL" id="WXEY01000002">
    <property type="protein sequence ID" value="MZP28822.1"/>
    <property type="molecule type" value="Genomic_DNA"/>
</dbReference>
<keyword evidence="9" id="KW-0479">Metal-binding</keyword>
<evidence type="ECO:0000256" key="10">
    <source>
        <dbReference type="PIRSR" id="PIRSR602481-2"/>
    </source>
</evidence>
<sequence>MGIEETKQTQTEDVLDLLKEKGYKFTPQRRAVIGALIDAKEPLSVKEMVDRLREDYPDMSADTVYRNLKVLCDLGVVSLISQQGKEGARYELDGRPHHHHLVCVSCGKSVCLPYCPMEERAEELARREHFQVLGHTFEVFGYCRDCQKGEGTS</sequence>
<protein>
    <submittedName>
        <fullName evidence="11">Transcriptional repressor</fullName>
    </submittedName>
</protein>
<dbReference type="GO" id="GO:0003700">
    <property type="term" value="F:DNA-binding transcription factor activity"/>
    <property type="evidence" value="ECO:0007669"/>
    <property type="project" value="InterPro"/>
</dbReference>
<feature type="binding site" evidence="9">
    <location>
        <position position="143"/>
    </location>
    <ligand>
        <name>Zn(2+)</name>
        <dbReference type="ChEBI" id="CHEBI:29105"/>
    </ligand>
</feature>
<dbReference type="GO" id="GO:0045892">
    <property type="term" value="P:negative regulation of DNA-templated transcription"/>
    <property type="evidence" value="ECO:0007669"/>
    <property type="project" value="TreeGrafter"/>
</dbReference>
<evidence type="ECO:0000313" key="11">
    <source>
        <dbReference type="EMBL" id="MZP28822.1"/>
    </source>
</evidence>
<accession>A0A845KYB7</accession>
<dbReference type="Gene3D" id="1.10.10.10">
    <property type="entry name" value="Winged helix-like DNA-binding domain superfamily/Winged helix DNA-binding domain"/>
    <property type="match status" value="1"/>
</dbReference>
<comment type="cofactor">
    <cofactor evidence="9">
        <name>Zn(2+)</name>
        <dbReference type="ChEBI" id="CHEBI:29105"/>
    </cofactor>
    <text evidence="9">Binds 1 zinc ion per subunit.</text>
</comment>
<dbReference type="InterPro" id="IPR036390">
    <property type="entry name" value="WH_DNA-bd_sf"/>
</dbReference>
<dbReference type="AlphaFoldDB" id="A0A845KYB7"/>
<evidence type="ECO:0000256" key="1">
    <source>
        <dbReference type="ARBA" id="ARBA00004496"/>
    </source>
</evidence>
<feature type="binding site" evidence="9">
    <location>
        <position position="103"/>
    </location>
    <ligand>
        <name>Zn(2+)</name>
        <dbReference type="ChEBI" id="CHEBI:29105"/>
    </ligand>
</feature>
<comment type="cofactor">
    <cofactor evidence="10">
        <name>Mn(2+)</name>
        <dbReference type="ChEBI" id="CHEBI:29035"/>
    </cofactor>
    <cofactor evidence="10">
        <name>Fe(2+)</name>
        <dbReference type="ChEBI" id="CHEBI:29033"/>
    </cofactor>
    <text evidence="10">Binds 1 Mn(2+) or Fe(2+) ion per subunit.</text>
</comment>
<evidence type="ECO:0000256" key="6">
    <source>
        <dbReference type="ARBA" id="ARBA00023015"/>
    </source>
</evidence>
<keyword evidence="3" id="KW-0963">Cytoplasm</keyword>
<keyword evidence="5 9" id="KW-0862">Zinc</keyword>
<dbReference type="GO" id="GO:1900376">
    <property type="term" value="P:regulation of secondary metabolite biosynthetic process"/>
    <property type="evidence" value="ECO:0007669"/>
    <property type="project" value="TreeGrafter"/>
</dbReference>
<evidence type="ECO:0000256" key="7">
    <source>
        <dbReference type="ARBA" id="ARBA00023125"/>
    </source>
</evidence>
<evidence type="ECO:0000256" key="5">
    <source>
        <dbReference type="ARBA" id="ARBA00022833"/>
    </source>
</evidence>
<evidence type="ECO:0000256" key="8">
    <source>
        <dbReference type="ARBA" id="ARBA00023163"/>
    </source>
</evidence>
<feature type="binding site" evidence="10">
    <location>
        <position position="97"/>
    </location>
    <ligand>
        <name>Fe cation</name>
        <dbReference type="ChEBI" id="CHEBI:24875"/>
    </ligand>
</feature>
<dbReference type="PANTHER" id="PTHR33202:SF1">
    <property type="entry name" value="FERRIC UPTAKE REGULATION PROTEIN"/>
    <property type="match status" value="1"/>
</dbReference>
<keyword evidence="6" id="KW-0805">Transcription regulation</keyword>
<keyword evidence="8" id="KW-0804">Transcription</keyword>
<dbReference type="InterPro" id="IPR036388">
    <property type="entry name" value="WH-like_DNA-bd_sf"/>
</dbReference>
<feature type="binding site" evidence="10">
    <location>
        <position position="135"/>
    </location>
    <ligand>
        <name>Fe cation</name>
        <dbReference type="ChEBI" id="CHEBI:24875"/>
    </ligand>
</feature>
<evidence type="ECO:0000256" key="3">
    <source>
        <dbReference type="ARBA" id="ARBA00022490"/>
    </source>
</evidence>
<comment type="subcellular location">
    <subcellularLocation>
        <location evidence="1">Cytoplasm</location>
    </subcellularLocation>
</comment>